<dbReference type="PANTHER" id="PTHR21240:SF30">
    <property type="entry name" value="AMIDOHYDROLASE-RELATED DOMAIN-CONTAINING PROTEIN-RELATED"/>
    <property type="match status" value="1"/>
</dbReference>
<organism evidence="3 4">
    <name type="scientific">Williamsia serinedens</name>
    <dbReference type="NCBI Taxonomy" id="391736"/>
    <lineage>
        <taxon>Bacteria</taxon>
        <taxon>Bacillati</taxon>
        <taxon>Actinomycetota</taxon>
        <taxon>Actinomycetes</taxon>
        <taxon>Mycobacteriales</taxon>
        <taxon>Nocardiaceae</taxon>
        <taxon>Williamsia</taxon>
    </lineage>
</organism>
<gene>
    <name evidence="3" type="ORF">LX12_002794</name>
</gene>
<dbReference type="Gene3D" id="3.20.20.140">
    <property type="entry name" value="Metal-dependent hydrolases"/>
    <property type="match status" value="1"/>
</dbReference>
<dbReference type="EMBL" id="JAMTCG010000005">
    <property type="protein sequence ID" value="MCP2161595.1"/>
    <property type="molecule type" value="Genomic_DNA"/>
</dbReference>
<proteinExistence type="predicted"/>
<protein>
    <recommendedName>
        <fullName evidence="2">Amidohydrolase-related domain-containing protein</fullName>
    </recommendedName>
</protein>
<evidence type="ECO:0000259" key="2">
    <source>
        <dbReference type="Pfam" id="PF04909"/>
    </source>
</evidence>
<dbReference type="PANTHER" id="PTHR21240">
    <property type="entry name" value="2-AMINO-3-CARBOXYLMUCONATE-6-SEMIALDEHYDE DECARBOXYLASE"/>
    <property type="match status" value="1"/>
</dbReference>
<dbReference type="InterPro" id="IPR032466">
    <property type="entry name" value="Metal_Hydrolase"/>
</dbReference>
<feature type="domain" description="Amidohydrolase-related" evidence="2">
    <location>
        <begin position="47"/>
        <end position="325"/>
    </location>
</feature>
<keyword evidence="4" id="KW-1185">Reference proteome</keyword>
<sequence>MRIVGLEEHYVTDDVASAWERLGARSDDPMAAFSGDTTTDIGRRLRSLDDERLTLMDAAGVDQHVLSLTTPGLFELDEADAVALQSTTNDEVADAVRRTPDRLQGFATLAPQRPEAAAAELDRAVRELGFHGAMIFSRVRGEPIDSPRFWPIFEAAEALRAPLYLHPQIAPSAVRQAYYRGFGDEVEVALATHAIGWHYDAGVEFLRLVLAGVFDRFPDLQVVLGHWGEVLAFYVDRVDRIGPTAGLDRPVSDYLTHNAYLTPGGILNHRYLGWARDVMPTERLMFATDHPYVPFEDGAARTFLDGSDLSETDRAAIASGNWERLIAAIRR</sequence>
<dbReference type="SUPFAM" id="SSF51556">
    <property type="entry name" value="Metallo-dependent hydrolases"/>
    <property type="match status" value="1"/>
</dbReference>
<evidence type="ECO:0000313" key="3">
    <source>
        <dbReference type="EMBL" id="MCP2161595.1"/>
    </source>
</evidence>
<dbReference type="Proteomes" id="UP001205740">
    <property type="component" value="Unassembled WGS sequence"/>
</dbReference>
<dbReference type="InterPro" id="IPR006680">
    <property type="entry name" value="Amidohydro-rel"/>
</dbReference>
<evidence type="ECO:0000313" key="4">
    <source>
        <dbReference type="Proteomes" id="UP001205740"/>
    </source>
</evidence>
<dbReference type="Pfam" id="PF04909">
    <property type="entry name" value="Amidohydro_2"/>
    <property type="match status" value="1"/>
</dbReference>
<reference evidence="3 4" key="1">
    <citation type="submission" date="2022-06" db="EMBL/GenBank/DDBJ databases">
        <title>Genomic Encyclopedia of Archaeal and Bacterial Type Strains, Phase II (KMG-II): from individual species to whole genera.</title>
        <authorList>
            <person name="Goeker M."/>
        </authorList>
    </citation>
    <scope>NUCLEOTIDE SEQUENCE [LARGE SCALE GENOMIC DNA]</scope>
    <source>
        <strain evidence="3 4">DSM 45037</strain>
    </source>
</reference>
<name>A0ABT1H2Y6_9NOCA</name>
<dbReference type="InterPro" id="IPR032465">
    <property type="entry name" value="ACMSD"/>
</dbReference>
<dbReference type="RefSeq" id="WP_253655190.1">
    <property type="nucleotide sequence ID" value="NZ_BAAAOE010000001.1"/>
</dbReference>
<comment type="caution">
    <text evidence="3">The sequence shown here is derived from an EMBL/GenBank/DDBJ whole genome shotgun (WGS) entry which is preliminary data.</text>
</comment>
<evidence type="ECO:0000256" key="1">
    <source>
        <dbReference type="ARBA" id="ARBA00023239"/>
    </source>
</evidence>
<keyword evidence="1" id="KW-0456">Lyase</keyword>
<accession>A0ABT1H2Y6</accession>